<evidence type="ECO:0000259" key="2">
    <source>
        <dbReference type="PROSITE" id="PS51029"/>
    </source>
</evidence>
<dbReference type="PANTHER" id="PTHR12243:SF67">
    <property type="entry name" value="COREPRESSOR OF PANGOLIN, ISOFORM A-RELATED"/>
    <property type="match status" value="1"/>
</dbReference>
<dbReference type="InterPro" id="IPR006578">
    <property type="entry name" value="MADF-dom"/>
</dbReference>
<protein>
    <recommendedName>
        <fullName evidence="2">MADF domain-containing protein</fullName>
    </recommendedName>
</protein>
<feature type="region of interest" description="Disordered" evidence="1">
    <location>
        <begin position="94"/>
        <end position="130"/>
    </location>
</feature>
<dbReference type="Pfam" id="PF10545">
    <property type="entry name" value="MADF_DNA_bdg"/>
    <property type="match status" value="1"/>
</dbReference>
<accession>A0AAN5D398</accession>
<dbReference type="PANTHER" id="PTHR12243">
    <property type="entry name" value="MADF DOMAIN TRANSCRIPTION FACTOR"/>
    <property type="match status" value="1"/>
</dbReference>
<feature type="region of interest" description="Disordered" evidence="1">
    <location>
        <begin position="143"/>
        <end position="174"/>
    </location>
</feature>
<dbReference type="GO" id="GO:0005667">
    <property type="term" value="C:transcription regulator complex"/>
    <property type="evidence" value="ECO:0007669"/>
    <property type="project" value="TreeGrafter"/>
</dbReference>
<dbReference type="InterPro" id="IPR039353">
    <property type="entry name" value="TF_Adf1"/>
</dbReference>
<dbReference type="AlphaFoldDB" id="A0AAN5D398"/>
<evidence type="ECO:0000256" key="1">
    <source>
        <dbReference type="SAM" id="MobiDB-lite"/>
    </source>
</evidence>
<dbReference type="SMART" id="SM00595">
    <property type="entry name" value="MADF"/>
    <property type="match status" value="1"/>
</dbReference>
<comment type="caution">
    <text evidence="3">The sequence shown here is derived from an EMBL/GenBank/DDBJ whole genome shotgun (WGS) entry which is preliminary data.</text>
</comment>
<dbReference type="EMBL" id="BTRK01000005">
    <property type="protein sequence ID" value="GMR55265.1"/>
    <property type="molecule type" value="Genomic_DNA"/>
</dbReference>
<dbReference type="GO" id="GO:0005634">
    <property type="term" value="C:nucleus"/>
    <property type="evidence" value="ECO:0007669"/>
    <property type="project" value="TreeGrafter"/>
</dbReference>
<evidence type="ECO:0000313" key="3">
    <source>
        <dbReference type="EMBL" id="GMR55265.1"/>
    </source>
</evidence>
<proteinExistence type="predicted"/>
<dbReference type="Proteomes" id="UP001328107">
    <property type="component" value="Unassembled WGS sequence"/>
</dbReference>
<dbReference type="PROSITE" id="PS51029">
    <property type="entry name" value="MADF"/>
    <property type="match status" value="1"/>
</dbReference>
<evidence type="ECO:0000313" key="4">
    <source>
        <dbReference type="Proteomes" id="UP001328107"/>
    </source>
</evidence>
<dbReference type="GO" id="GO:0006357">
    <property type="term" value="P:regulation of transcription by RNA polymerase II"/>
    <property type="evidence" value="ECO:0007669"/>
    <property type="project" value="TreeGrafter"/>
</dbReference>
<name>A0AAN5D398_9BILA</name>
<gene>
    <name evidence="3" type="ORF">PMAYCL1PPCAC_25460</name>
</gene>
<feature type="compositionally biased region" description="Low complexity" evidence="1">
    <location>
        <begin position="152"/>
        <end position="166"/>
    </location>
</feature>
<sequence length="174" mass="19865">RTYFVVKEPPRVHYKRFFAAVQRRPALWDSSDKDFDNTKITRKLWNQVTGICGEYQGDRVRAEFLRKRKVYGKFLTAGKREHWPYTSQMSFLEQEILHPKKPKQPSNESAESECPEASAAGSMYGDTSDVDIESDFNVMDLSGAVHSTPIHSGNSPSNSPLSSPKQSPKRQRLK</sequence>
<organism evidence="3 4">
    <name type="scientific">Pristionchus mayeri</name>
    <dbReference type="NCBI Taxonomy" id="1317129"/>
    <lineage>
        <taxon>Eukaryota</taxon>
        <taxon>Metazoa</taxon>
        <taxon>Ecdysozoa</taxon>
        <taxon>Nematoda</taxon>
        <taxon>Chromadorea</taxon>
        <taxon>Rhabditida</taxon>
        <taxon>Rhabditina</taxon>
        <taxon>Diplogasteromorpha</taxon>
        <taxon>Diplogasteroidea</taxon>
        <taxon>Neodiplogasteridae</taxon>
        <taxon>Pristionchus</taxon>
    </lineage>
</organism>
<reference evidence="4" key="1">
    <citation type="submission" date="2022-10" db="EMBL/GenBank/DDBJ databases">
        <title>Genome assembly of Pristionchus species.</title>
        <authorList>
            <person name="Yoshida K."/>
            <person name="Sommer R.J."/>
        </authorList>
    </citation>
    <scope>NUCLEOTIDE SEQUENCE [LARGE SCALE GENOMIC DNA]</scope>
    <source>
        <strain evidence="4">RS5460</strain>
    </source>
</reference>
<feature type="domain" description="MADF" evidence="2">
    <location>
        <begin position="16"/>
        <end position="97"/>
    </location>
</feature>
<feature type="non-terminal residue" evidence="3">
    <location>
        <position position="1"/>
    </location>
</feature>
<feature type="non-terminal residue" evidence="3">
    <location>
        <position position="174"/>
    </location>
</feature>
<keyword evidence="4" id="KW-1185">Reference proteome</keyword>